<evidence type="ECO:0000313" key="2">
    <source>
        <dbReference type="Proteomes" id="UP001177260"/>
    </source>
</evidence>
<gene>
    <name evidence="1" type="ORF">N8T08_011193</name>
</gene>
<comment type="caution">
    <text evidence="1">The sequence shown here is derived from an EMBL/GenBank/DDBJ whole genome shotgun (WGS) entry which is preliminary data.</text>
</comment>
<sequence length="612" mass="66148">MRFVTVTTLGLLASVQAASAISTQNNHRRFAAPPSPEQIVVTELPLPPVTPNDKNGSCTPAINPRRTGCMLRSSRIGGGNFLPDNNHVTISVTFAGAPTSIYNGTQLVIVKADNTTFPNGDPWKCITCGVPEKNKVGSTELRPYAQAFHDGKRVLVGNNIVDCGSAKLSSKDCTPDKVHIYPVRFNGGELRELRIHPDNVHLGFNSFTISNGNLGQFAYFGRLQFNDSSVEPGYDVVKVTRLFDPSFSQPMEANGNQLVFNESAIAVGELRGFTGRGKEVIYVGSPVESCNIDVFAADLTTGKVRRLTSHPEYVDPIDISPDDRSQVILDTRGTGRQMFMAGMRGIPPIIDMIVTAAASSTRNNGARRFFLPWLLDHDGDRGDYFGQQINAGGDGSPGSINDPNWNAAADPKWSFDGTRIAYAENLVVSPACGGKNPLPCPKSTAPGGRVTRLMLAHLTSRQPLRLDRVEPVADEVPWGVPIAESSELPERPFPAQGNYTLKGKASGTASVSVIYEGDLMKTVAVAYRNYSDDGKITIEGSEKVTRTLEQVTTNKIDWYSNLTSAGEQKATKKTSPGGFHLEIDSLTNIFKANGTLTTTVDGKEWKQPANGT</sequence>
<reference evidence="1 2" key="1">
    <citation type="journal article" date="2023" name="ACS Omega">
        <title>Identification of the Neoaspergillic Acid Biosynthesis Gene Cluster by Establishing an In Vitro CRISPR-Ribonucleoprotein Genetic System in Aspergillus melleus.</title>
        <authorList>
            <person name="Yuan B."/>
            <person name="Grau M.F."/>
            <person name="Murata R.M."/>
            <person name="Torok T."/>
            <person name="Venkateswaran K."/>
            <person name="Stajich J.E."/>
            <person name="Wang C.C.C."/>
        </authorList>
    </citation>
    <scope>NUCLEOTIDE SEQUENCE [LARGE SCALE GENOMIC DNA]</scope>
    <source>
        <strain evidence="1 2">IMV 1140</strain>
    </source>
</reference>
<evidence type="ECO:0000313" key="1">
    <source>
        <dbReference type="EMBL" id="KAK1139796.1"/>
    </source>
</evidence>
<dbReference type="Proteomes" id="UP001177260">
    <property type="component" value="Unassembled WGS sequence"/>
</dbReference>
<accession>A0ACC3ARG0</accession>
<name>A0ACC3ARG0_9EURO</name>
<dbReference type="EMBL" id="JAOPJF010000098">
    <property type="protein sequence ID" value="KAK1139796.1"/>
    <property type="molecule type" value="Genomic_DNA"/>
</dbReference>
<keyword evidence="2" id="KW-1185">Reference proteome</keyword>
<protein>
    <submittedName>
        <fullName evidence="1">Uncharacterized protein</fullName>
    </submittedName>
</protein>
<proteinExistence type="predicted"/>
<organism evidence="1 2">
    <name type="scientific">Aspergillus melleus</name>
    <dbReference type="NCBI Taxonomy" id="138277"/>
    <lineage>
        <taxon>Eukaryota</taxon>
        <taxon>Fungi</taxon>
        <taxon>Dikarya</taxon>
        <taxon>Ascomycota</taxon>
        <taxon>Pezizomycotina</taxon>
        <taxon>Eurotiomycetes</taxon>
        <taxon>Eurotiomycetidae</taxon>
        <taxon>Eurotiales</taxon>
        <taxon>Aspergillaceae</taxon>
        <taxon>Aspergillus</taxon>
        <taxon>Aspergillus subgen. Circumdati</taxon>
    </lineage>
</organism>